<keyword evidence="4" id="KW-1185">Reference proteome</keyword>
<evidence type="ECO:0000256" key="1">
    <source>
        <dbReference type="SAM" id="MobiDB-lite"/>
    </source>
</evidence>
<dbReference type="PANTHER" id="PTHR21666:SF289">
    <property type="entry name" value="L-ALA--D-GLU ENDOPEPTIDASE"/>
    <property type="match status" value="1"/>
</dbReference>
<protein>
    <recommendedName>
        <fullName evidence="2">M23ase beta-sheet core domain-containing protein</fullName>
    </recommendedName>
</protein>
<evidence type="ECO:0000313" key="3">
    <source>
        <dbReference type="EMBL" id="CAG7600882.1"/>
    </source>
</evidence>
<dbReference type="AlphaFoldDB" id="A0A916NL97"/>
<comment type="caution">
    <text evidence="3">The sequence shown here is derived from an EMBL/GenBank/DDBJ whole genome shotgun (WGS) entry which is preliminary data.</text>
</comment>
<dbReference type="InterPro" id="IPR016047">
    <property type="entry name" value="M23ase_b-sheet_dom"/>
</dbReference>
<evidence type="ECO:0000313" key="4">
    <source>
        <dbReference type="Proteomes" id="UP000693892"/>
    </source>
</evidence>
<gene>
    <name evidence="3" type="ORF">LEUCIP111803_00408</name>
</gene>
<dbReference type="Pfam" id="PF01551">
    <property type="entry name" value="Peptidase_M23"/>
    <property type="match status" value="1"/>
</dbReference>
<organism evidence="3 4">
    <name type="scientific">Leucobacter soli</name>
    <dbReference type="NCBI Taxonomy" id="2812850"/>
    <lineage>
        <taxon>Bacteria</taxon>
        <taxon>Bacillati</taxon>
        <taxon>Actinomycetota</taxon>
        <taxon>Actinomycetes</taxon>
        <taxon>Micrococcales</taxon>
        <taxon>Microbacteriaceae</taxon>
        <taxon>Leucobacter</taxon>
    </lineage>
</organism>
<dbReference type="GO" id="GO:0004222">
    <property type="term" value="F:metalloendopeptidase activity"/>
    <property type="evidence" value="ECO:0007669"/>
    <property type="project" value="TreeGrafter"/>
</dbReference>
<dbReference type="InterPro" id="IPR050570">
    <property type="entry name" value="Cell_wall_metabolism_enzyme"/>
</dbReference>
<feature type="region of interest" description="Disordered" evidence="1">
    <location>
        <begin position="1"/>
        <end position="27"/>
    </location>
</feature>
<dbReference type="CDD" id="cd12797">
    <property type="entry name" value="M23_peptidase"/>
    <property type="match status" value="1"/>
</dbReference>
<name>A0A916NL97_9MICO</name>
<accession>A0A916NL97</accession>
<proteinExistence type="predicted"/>
<dbReference type="EMBL" id="CAJVAP010000004">
    <property type="protein sequence ID" value="CAG7600882.1"/>
    <property type="molecule type" value="Genomic_DNA"/>
</dbReference>
<dbReference type="RefSeq" id="WP_236021751.1">
    <property type="nucleotide sequence ID" value="NZ_CAJVAP010000004.1"/>
</dbReference>
<dbReference type="Proteomes" id="UP000693892">
    <property type="component" value="Unassembled WGS sequence"/>
</dbReference>
<feature type="domain" description="M23ase beta-sheet core" evidence="2">
    <location>
        <begin position="144"/>
        <end position="244"/>
    </location>
</feature>
<dbReference type="PANTHER" id="PTHR21666">
    <property type="entry name" value="PEPTIDASE-RELATED"/>
    <property type="match status" value="1"/>
</dbReference>
<reference evidence="3" key="1">
    <citation type="submission" date="2021-06" db="EMBL/GenBank/DDBJ databases">
        <authorList>
            <person name="Criscuolo A."/>
        </authorList>
    </citation>
    <scope>NUCLEOTIDE SEQUENCE</scope>
    <source>
        <strain evidence="3">CIP111803</strain>
    </source>
</reference>
<evidence type="ECO:0000259" key="2">
    <source>
        <dbReference type="Pfam" id="PF01551"/>
    </source>
</evidence>
<sequence length="253" mass="26377">MNTPQTYLTPMPPFGFLSGGTGGTVSQPRTRRSIIATATAALSVAGMMSPVVFPTPFAPVPGAAAAELPAQQLVSGPAAFEAAALDAIGAVEVQAAPVAPQRVNAEQGLVDPSQLTDTKLRYPFDQTMPLTDGFGYRTAPVAQFHDAQDIAAANGTPIRIIGDGVVVEAGWASDGCGFSLKVQHLVDGQDLTSRYCHMEGESHAYQVGDRVRIGDEAGRVGNTGMSFGAHLHLALRLNGEPIDPLPFIEANAQ</sequence>